<evidence type="ECO:0000256" key="9">
    <source>
        <dbReference type="ARBA" id="ARBA00023180"/>
    </source>
</evidence>
<keyword evidence="6" id="KW-0256">Endoplasmic reticulum</keyword>
<dbReference type="EMBL" id="KZ454987">
    <property type="protein sequence ID" value="PKI85548.1"/>
    <property type="molecule type" value="Genomic_DNA"/>
</dbReference>
<dbReference type="GO" id="GO:0042765">
    <property type="term" value="C:GPI-anchor transamidase complex"/>
    <property type="evidence" value="ECO:0007669"/>
    <property type="project" value="InterPro"/>
</dbReference>
<evidence type="ECO:0000256" key="3">
    <source>
        <dbReference type="ARBA" id="ARBA00005316"/>
    </source>
</evidence>
<dbReference type="PANTHER" id="PTHR21072:SF13">
    <property type="entry name" value="GPI TRANSAMIDASE COMPONENT PIG-S"/>
    <property type="match status" value="1"/>
</dbReference>
<evidence type="ECO:0000313" key="12">
    <source>
        <dbReference type="EMBL" id="PKI85548.1"/>
    </source>
</evidence>
<name>A0A2N1JG90_9BASI</name>
<protein>
    <submittedName>
        <fullName evidence="12">Gpi17p</fullName>
    </submittedName>
</protein>
<evidence type="ECO:0000256" key="7">
    <source>
        <dbReference type="ARBA" id="ARBA00022989"/>
    </source>
</evidence>
<keyword evidence="4" id="KW-0337">GPI-anchor biosynthesis</keyword>
<evidence type="ECO:0000256" key="11">
    <source>
        <dbReference type="SAM" id="Phobius"/>
    </source>
</evidence>
<feature type="region of interest" description="Disordered" evidence="10">
    <location>
        <begin position="551"/>
        <end position="581"/>
    </location>
</feature>
<evidence type="ECO:0000256" key="6">
    <source>
        <dbReference type="ARBA" id="ARBA00022824"/>
    </source>
</evidence>
<dbReference type="GO" id="GO:0016255">
    <property type="term" value="P:attachment of GPI anchor to protein"/>
    <property type="evidence" value="ECO:0007669"/>
    <property type="project" value="InterPro"/>
</dbReference>
<keyword evidence="8 11" id="KW-0472">Membrane</keyword>
<evidence type="ECO:0000256" key="4">
    <source>
        <dbReference type="ARBA" id="ARBA00022502"/>
    </source>
</evidence>
<dbReference type="Pfam" id="PF10510">
    <property type="entry name" value="PIG-S"/>
    <property type="match status" value="1"/>
</dbReference>
<reference evidence="12 13" key="1">
    <citation type="submission" date="2017-10" db="EMBL/GenBank/DDBJ databases">
        <title>A novel species of cold-tolerant Malassezia isolated from bats.</title>
        <authorList>
            <person name="Lorch J.M."/>
            <person name="Palmer J.M."/>
            <person name="Vanderwolf K.J."/>
            <person name="Schmidt K.Z."/>
            <person name="Verant M.L."/>
            <person name="Weller T.J."/>
            <person name="Blehert D.S."/>
        </authorList>
    </citation>
    <scope>NUCLEOTIDE SEQUENCE [LARGE SCALE GENOMIC DNA]</scope>
    <source>
        <strain evidence="12 13">NWHC:44797-103</strain>
    </source>
</reference>
<comment type="subcellular location">
    <subcellularLocation>
        <location evidence="1">Endoplasmic reticulum membrane</location>
        <topology evidence="1">Multi-pass membrane protein</topology>
    </subcellularLocation>
</comment>
<evidence type="ECO:0000256" key="1">
    <source>
        <dbReference type="ARBA" id="ARBA00004477"/>
    </source>
</evidence>
<dbReference type="STRING" id="2020962.A0A2N1JG90"/>
<keyword evidence="13" id="KW-1185">Reference proteome</keyword>
<comment type="pathway">
    <text evidence="2">Glycolipid biosynthesis; glycosylphosphatidylinositol-anchor biosynthesis.</text>
</comment>
<keyword evidence="9" id="KW-0325">Glycoprotein</keyword>
<proteinExistence type="inferred from homology"/>
<comment type="similarity">
    <text evidence="3">Belongs to the PIGS family.</text>
</comment>
<evidence type="ECO:0000256" key="8">
    <source>
        <dbReference type="ARBA" id="ARBA00023136"/>
    </source>
</evidence>
<dbReference type="OrthoDB" id="28748at2759"/>
<dbReference type="InterPro" id="IPR019540">
    <property type="entry name" value="PtdIno-glycan_biosynth_class_S"/>
</dbReference>
<dbReference type="Proteomes" id="UP000232875">
    <property type="component" value="Unassembled WGS sequence"/>
</dbReference>
<dbReference type="UniPathway" id="UPA00196"/>
<dbReference type="AlphaFoldDB" id="A0A2N1JG90"/>
<organism evidence="12 13">
    <name type="scientific">Malassezia vespertilionis</name>
    <dbReference type="NCBI Taxonomy" id="2020962"/>
    <lineage>
        <taxon>Eukaryota</taxon>
        <taxon>Fungi</taxon>
        <taxon>Dikarya</taxon>
        <taxon>Basidiomycota</taxon>
        <taxon>Ustilaginomycotina</taxon>
        <taxon>Malasseziomycetes</taxon>
        <taxon>Malasseziales</taxon>
        <taxon>Malasseziaceae</taxon>
        <taxon>Malassezia</taxon>
    </lineage>
</organism>
<sequence length="658" mass="72379">MQEKLTRALILASFIAVILASLPAWWHLTTIVRLPLPTENVRVWQEYGACPIEATWRVVLDVADAAQVHDLAGVCASVHDQLTALSHGSESRPDAFADNACLHWAVDAASNGELIATARANNTSMSSATYHIAVLSQEECKNASFSACADSPSLAKDITALLAPLLARPAEDAYALRDGTVPVRASLQDVRRIEYEKHVRVVFSLLHEDASSGGGSSGWALAELLEQGIKDPLPSQLAPLAPFFRLLHAIKNVHEVQLETQVQWYAPLEFTPQAEEVAPNATEYFVSMDNARVFINSAQWSLESYGVAESAPHMASNGNQFEEQTLHFVFFLPGGKHSPMRLRSPETGAVIAQPAWLVPQWGGVVVWNRPHSHVGHEPAQLDAALLLDELVEPMRLFTQQLQQLLGLTFADVEESDDVLHLAVQGLAWRRTLEVARGAIETLASIVHLVRKIPNLGVDEQVRDQFALALVSLNQLRDLFNGTQYVPDVLHRALQLASKAQTYASHAFFHPSMLAMLYFPDEHKYAVYTPLFGPLLVPLLVALVRECRHRRRTQNAEANSAEGGATGSKGRRARDTVRTDSQRPFAVADDVFRVGVPQKKARGSPQKIEQASPRGGDPLPPPKVRYTAKKEAKKPDKGSDSGEDDTPKPEIDYENEGFL</sequence>
<evidence type="ECO:0000313" key="13">
    <source>
        <dbReference type="Proteomes" id="UP000232875"/>
    </source>
</evidence>
<evidence type="ECO:0000256" key="10">
    <source>
        <dbReference type="SAM" id="MobiDB-lite"/>
    </source>
</evidence>
<keyword evidence="5 11" id="KW-0812">Transmembrane</keyword>
<dbReference type="PANTHER" id="PTHR21072">
    <property type="entry name" value="GPI TRANSAMIDASE COMPONENT PIG-S"/>
    <property type="match status" value="1"/>
</dbReference>
<evidence type="ECO:0000256" key="5">
    <source>
        <dbReference type="ARBA" id="ARBA00022692"/>
    </source>
</evidence>
<dbReference type="GO" id="GO:0006506">
    <property type="term" value="P:GPI anchor biosynthetic process"/>
    <property type="evidence" value="ECO:0007669"/>
    <property type="project" value="UniProtKB-UniPathway"/>
</dbReference>
<evidence type="ECO:0000256" key="2">
    <source>
        <dbReference type="ARBA" id="ARBA00004687"/>
    </source>
</evidence>
<feature type="transmembrane region" description="Helical" evidence="11">
    <location>
        <begin position="524"/>
        <end position="543"/>
    </location>
</feature>
<feature type="region of interest" description="Disordered" evidence="10">
    <location>
        <begin position="595"/>
        <end position="658"/>
    </location>
</feature>
<keyword evidence="7 11" id="KW-1133">Transmembrane helix</keyword>
<accession>A0A2N1JG90</accession>
<feature type="compositionally biased region" description="Basic and acidic residues" evidence="10">
    <location>
        <begin position="627"/>
        <end position="650"/>
    </location>
</feature>
<gene>
    <name evidence="12" type="primary">GPI17</name>
    <name evidence="12" type="ORF">MVES_000070</name>
</gene>